<accession>A0A382RYE7</accession>
<name>A0A382RYE7_9ZZZZ</name>
<protein>
    <submittedName>
        <fullName evidence="1">Uncharacterized protein</fullName>
    </submittedName>
</protein>
<organism evidence="1">
    <name type="scientific">marine metagenome</name>
    <dbReference type="NCBI Taxonomy" id="408172"/>
    <lineage>
        <taxon>unclassified sequences</taxon>
        <taxon>metagenomes</taxon>
        <taxon>ecological metagenomes</taxon>
    </lineage>
</organism>
<sequence length="23" mass="2678">MDDNRPVINAAEHAWVINDPRFP</sequence>
<dbReference type="AlphaFoldDB" id="A0A382RYE7"/>
<gene>
    <name evidence="1" type="ORF">METZ01_LOCUS355507</name>
</gene>
<feature type="non-terminal residue" evidence="1">
    <location>
        <position position="23"/>
    </location>
</feature>
<dbReference type="EMBL" id="UINC01125072">
    <property type="protein sequence ID" value="SVD02653.1"/>
    <property type="molecule type" value="Genomic_DNA"/>
</dbReference>
<reference evidence="1" key="1">
    <citation type="submission" date="2018-05" db="EMBL/GenBank/DDBJ databases">
        <authorList>
            <person name="Lanie J.A."/>
            <person name="Ng W.-L."/>
            <person name="Kazmierczak K.M."/>
            <person name="Andrzejewski T.M."/>
            <person name="Davidsen T.M."/>
            <person name="Wayne K.J."/>
            <person name="Tettelin H."/>
            <person name="Glass J.I."/>
            <person name="Rusch D."/>
            <person name="Podicherti R."/>
            <person name="Tsui H.-C.T."/>
            <person name="Winkler M.E."/>
        </authorList>
    </citation>
    <scope>NUCLEOTIDE SEQUENCE</scope>
</reference>
<proteinExistence type="predicted"/>
<evidence type="ECO:0000313" key="1">
    <source>
        <dbReference type="EMBL" id="SVD02653.1"/>
    </source>
</evidence>